<dbReference type="SMART" id="SM00267">
    <property type="entry name" value="GGDEF"/>
    <property type="match status" value="1"/>
</dbReference>
<keyword evidence="4" id="KW-0812">Transmembrane</keyword>
<sequence>MLFKLNKIKNCISEPLGEEHYCRLRQHNTQSFWLSIILSAALVISLWYGEVAAQHIGTWLTLLVVANGIRFSLNIYKKHSSATFNHNAWICQYVLLTTLISAIWGSAGIMLYPNDALIQMVLLILLLAVLVSTAPLMMASRSVFHAQFVAILVPISTSMLFHYAETGYVLLITALFSLILTILLASHYIHQVILELRDTQDALKLQADTDQLTQIPNRRSFDRSFKTEWRRSGRDKKPISLLIIDIDDFKQYNDSFGHQAGDYCLKQIAKTINTTAQRPGDIPARIGGEEFAILLPNTDKNGALIVAERLHTNVNRLMIPRHTDKEGNISVSIGISSCAPISIDNNAGLENLKTDVVYPAMLMKSADHALYKAKNNGKDQIVSEDCGMHSVHESLKKTTNTSRAVNNTAPQLIAEIF</sequence>
<protein>
    <recommendedName>
        <fullName evidence="2">diguanylate cyclase</fullName>
        <ecNumber evidence="2">2.7.7.65</ecNumber>
    </recommendedName>
</protein>
<dbReference type="PANTHER" id="PTHR45138:SF9">
    <property type="entry name" value="DIGUANYLATE CYCLASE DGCM-RELATED"/>
    <property type="match status" value="1"/>
</dbReference>
<dbReference type="InterPro" id="IPR050469">
    <property type="entry name" value="Diguanylate_Cyclase"/>
</dbReference>
<dbReference type="PROSITE" id="PS50887">
    <property type="entry name" value="GGDEF"/>
    <property type="match status" value="1"/>
</dbReference>
<comment type="cofactor">
    <cofactor evidence="1">
        <name>Mg(2+)</name>
        <dbReference type="ChEBI" id="CHEBI:18420"/>
    </cofactor>
</comment>
<feature type="domain" description="GGDEF" evidence="5">
    <location>
        <begin position="237"/>
        <end position="386"/>
    </location>
</feature>
<evidence type="ECO:0000313" key="6">
    <source>
        <dbReference type="EMBL" id="CAA6802539.1"/>
    </source>
</evidence>
<reference evidence="6" key="1">
    <citation type="submission" date="2020-01" db="EMBL/GenBank/DDBJ databases">
        <authorList>
            <person name="Meier V. D."/>
            <person name="Meier V D."/>
        </authorList>
    </citation>
    <scope>NUCLEOTIDE SEQUENCE</scope>
    <source>
        <strain evidence="6">HLG_WM_MAG_07</strain>
    </source>
</reference>
<comment type="catalytic activity">
    <reaction evidence="3">
        <text>2 GTP = 3',3'-c-di-GMP + 2 diphosphate</text>
        <dbReference type="Rhea" id="RHEA:24898"/>
        <dbReference type="ChEBI" id="CHEBI:33019"/>
        <dbReference type="ChEBI" id="CHEBI:37565"/>
        <dbReference type="ChEBI" id="CHEBI:58805"/>
        <dbReference type="EC" id="2.7.7.65"/>
    </reaction>
</comment>
<dbReference type="EC" id="2.7.7.65" evidence="2"/>
<evidence type="ECO:0000259" key="5">
    <source>
        <dbReference type="PROSITE" id="PS50887"/>
    </source>
</evidence>
<dbReference type="PANTHER" id="PTHR45138">
    <property type="entry name" value="REGULATORY COMPONENTS OF SENSORY TRANSDUCTION SYSTEM"/>
    <property type="match status" value="1"/>
</dbReference>
<dbReference type="NCBIfam" id="TIGR00254">
    <property type="entry name" value="GGDEF"/>
    <property type="match status" value="1"/>
</dbReference>
<gene>
    <name evidence="6" type="ORF">HELGO_WM10933</name>
</gene>
<dbReference type="InterPro" id="IPR029787">
    <property type="entry name" value="Nucleotide_cyclase"/>
</dbReference>
<evidence type="ECO:0000256" key="1">
    <source>
        <dbReference type="ARBA" id="ARBA00001946"/>
    </source>
</evidence>
<feature type="transmembrane region" description="Helical" evidence="4">
    <location>
        <begin position="88"/>
        <end position="111"/>
    </location>
</feature>
<organism evidence="6">
    <name type="scientific">uncultured Thiotrichaceae bacterium</name>
    <dbReference type="NCBI Taxonomy" id="298394"/>
    <lineage>
        <taxon>Bacteria</taxon>
        <taxon>Pseudomonadati</taxon>
        <taxon>Pseudomonadota</taxon>
        <taxon>Gammaproteobacteria</taxon>
        <taxon>Thiotrichales</taxon>
        <taxon>Thiotrichaceae</taxon>
        <taxon>environmental samples</taxon>
    </lineage>
</organism>
<feature type="transmembrane region" description="Helical" evidence="4">
    <location>
        <begin position="168"/>
        <end position="189"/>
    </location>
</feature>
<keyword evidence="4" id="KW-1133">Transmembrane helix</keyword>
<dbReference type="InterPro" id="IPR000160">
    <property type="entry name" value="GGDEF_dom"/>
</dbReference>
<feature type="transmembrane region" description="Helical" evidence="4">
    <location>
        <begin position="32"/>
        <end position="50"/>
    </location>
</feature>
<dbReference type="GO" id="GO:0043709">
    <property type="term" value="P:cell adhesion involved in single-species biofilm formation"/>
    <property type="evidence" value="ECO:0007669"/>
    <property type="project" value="TreeGrafter"/>
</dbReference>
<feature type="transmembrane region" description="Helical" evidence="4">
    <location>
        <begin position="117"/>
        <end position="136"/>
    </location>
</feature>
<evidence type="ECO:0000256" key="3">
    <source>
        <dbReference type="ARBA" id="ARBA00034247"/>
    </source>
</evidence>
<accession>A0A6S6SCZ6</accession>
<dbReference type="GO" id="GO:0052621">
    <property type="term" value="F:diguanylate cyclase activity"/>
    <property type="evidence" value="ECO:0007669"/>
    <property type="project" value="UniProtKB-EC"/>
</dbReference>
<name>A0A6S6SCZ6_9GAMM</name>
<dbReference type="InterPro" id="IPR043128">
    <property type="entry name" value="Rev_trsase/Diguanyl_cyclase"/>
</dbReference>
<dbReference type="Pfam" id="PF00990">
    <property type="entry name" value="GGDEF"/>
    <property type="match status" value="1"/>
</dbReference>
<dbReference type="AlphaFoldDB" id="A0A6S6SCZ6"/>
<dbReference type="Gene3D" id="3.30.70.270">
    <property type="match status" value="1"/>
</dbReference>
<dbReference type="FunFam" id="3.30.70.270:FF:000001">
    <property type="entry name" value="Diguanylate cyclase domain protein"/>
    <property type="match status" value="1"/>
</dbReference>
<evidence type="ECO:0000256" key="4">
    <source>
        <dbReference type="SAM" id="Phobius"/>
    </source>
</evidence>
<evidence type="ECO:0000256" key="2">
    <source>
        <dbReference type="ARBA" id="ARBA00012528"/>
    </source>
</evidence>
<feature type="transmembrane region" description="Helical" evidence="4">
    <location>
        <begin position="56"/>
        <end position="76"/>
    </location>
</feature>
<dbReference type="SUPFAM" id="SSF55073">
    <property type="entry name" value="Nucleotide cyclase"/>
    <property type="match status" value="1"/>
</dbReference>
<dbReference type="CDD" id="cd01949">
    <property type="entry name" value="GGDEF"/>
    <property type="match status" value="1"/>
</dbReference>
<dbReference type="EMBL" id="CACVAY010000012">
    <property type="protein sequence ID" value="CAA6802539.1"/>
    <property type="molecule type" value="Genomic_DNA"/>
</dbReference>
<keyword evidence="4" id="KW-0472">Membrane</keyword>
<dbReference type="GO" id="GO:0005886">
    <property type="term" value="C:plasma membrane"/>
    <property type="evidence" value="ECO:0007669"/>
    <property type="project" value="TreeGrafter"/>
</dbReference>
<proteinExistence type="predicted"/>
<dbReference type="GO" id="GO:1902201">
    <property type="term" value="P:negative regulation of bacterial-type flagellum-dependent cell motility"/>
    <property type="evidence" value="ECO:0007669"/>
    <property type="project" value="TreeGrafter"/>
</dbReference>